<protein>
    <submittedName>
        <fullName evidence="3">Uncharacterized protein</fullName>
    </submittedName>
</protein>
<keyword evidence="1" id="KW-0732">Signal</keyword>
<dbReference type="Proteomes" id="UP000887577">
    <property type="component" value="Unplaced"/>
</dbReference>
<dbReference type="AlphaFoldDB" id="A0A914ZI17"/>
<reference evidence="3" key="1">
    <citation type="submission" date="2022-11" db="UniProtKB">
        <authorList>
            <consortium name="WormBaseParasite"/>
        </authorList>
    </citation>
    <scope>IDENTIFICATION</scope>
</reference>
<proteinExistence type="predicted"/>
<sequence>MNFTNMMLIALLTITLLLAVFVPETEGKHHHRKHDEDELDYKDMDEYEEFGVFVDSVPIKTTPHPKNLKGSHHKSNRLPKLRKFLEEHFEFFH</sequence>
<dbReference type="WBParaSite" id="PSU_v2.g9948.t1">
    <property type="protein sequence ID" value="PSU_v2.g9948.t1"/>
    <property type="gene ID" value="PSU_v2.g9948"/>
</dbReference>
<name>A0A914ZI17_9BILA</name>
<organism evidence="2 3">
    <name type="scientific">Panagrolaimus superbus</name>
    <dbReference type="NCBI Taxonomy" id="310955"/>
    <lineage>
        <taxon>Eukaryota</taxon>
        <taxon>Metazoa</taxon>
        <taxon>Ecdysozoa</taxon>
        <taxon>Nematoda</taxon>
        <taxon>Chromadorea</taxon>
        <taxon>Rhabditida</taxon>
        <taxon>Tylenchina</taxon>
        <taxon>Panagrolaimomorpha</taxon>
        <taxon>Panagrolaimoidea</taxon>
        <taxon>Panagrolaimidae</taxon>
        <taxon>Panagrolaimus</taxon>
    </lineage>
</organism>
<evidence type="ECO:0000313" key="2">
    <source>
        <dbReference type="Proteomes" id="UP000887577"/>
    </source>
</evidence>
<accession>A0A914ZI17</accession>
<feature type="chain" id="PRO_5037460541" evidence="1">
    <location>
        <begin position="28"/>
        <end position="93"/>
    </location>
</feature>
<feature type="signal peptide" evidence="1">
    <location>
        <begin position="1"/>
        <end position="27"/>
    </location>
</feature>
<evidence type="ECO:0000313" key="3">
    <source>
        <dbReference type="WBParaSite" id="PSU_v2.g9948.t1"/>
    </source>
</evidence>
<keyword evidence="2" id="KW-1185">Reference proteome</keyword>
<evidence type="ECO:0000256" key="1">
    <source>
        <dbReference type="SAM" id="SignalP"/>
    </source>
</evidence>